<evidence type="ECO:0000313" key="1">
    <source>
        <dbReference type="EMBL" id="QSR25571.1"/>
    </source>
</evidence>
<gene>
    <name evidence="1" type="ORF">CFH99_08045</name>
</gene>
<proteinExistence type="predicted"/>
<evidence type="ECO:0000313" key="2">
    <source>
        <dbReference type="Proteomes" id="UP000662818"/>
    </source>
</evidence>
<dbReference type="EMBL" id="CP022295">
    <property type="protein sequence ID" value="QSR25571.1"/>
    <property type="molecule type" value="Genomic_DNA"/>
</dbReference>
<organism evidence="1 2">
    <name type="scientific">Nocardioides aromaticivorans</name>
    <dbReference type="NCBI Taxonomy" id="200618"/>
    <lineage>
        <taxon>Bacteria</taxon>
        <taxon>Bacillati</taxon>
        <taxon>Actinomycetota</taxon>
        <taxon>Actinomycetes</taxon>
        <taxon>Propionibacteriales</taxon>
        <taxon>Nocardioidaceae</taxon>
        <taxon>Nocardioides</taxon>
    </lineage>
</organism>
<protein>
    <recommendedName>
        <fullName evidence="3">Secreted protein</fullName>
    </recommendedName>
</protein>
<evidence type="ECO:0008006" key="3">
    <source>
        <dbReference type="Google" id="ProtNLM"/>
    </source>
</evidence>
<name>A0ABX7PI58_9ACTN</name>
<accession>A0ABX7PI58</accession>
<keyword evidence="2" id="KW-1185">Reference proteome</keyword>
<reference evidence="1 2" key="1">
    <citation type="submission" date="2017-06" db="EMBL/GenBank/DDBJ databases">
        <title>Complete Genome Sequence of the Soil Carbazole-Degrading Bacterium Nocardioides aromaticivorans IC177.</title>
        <authorList>
            <person name="Vejarano F."/>
            <person name="Suzuki-Minakuchi C."/>
            <person name="Ohtsubo Y."/>
            <person name="Tsuda M."/>
            <person name="Okada K."/>
            <person name="Nojiri H."/>
        </authorList>
    </citation>
    <scope>NUCLEOTIDE SEQUENCE [LARGE SCALE GENOMIC DNA]</scope>
    <source>
        <strain evidence="1 2">IC177</strain>
    </source>
</reference>
<sequence length="65" mass="7262">MTRLALVVTTCPTCRLISTICTYSATTRRQVVRLASRITLTRGTVTLKVTQRRAVIVDGLIVTRR</sequence>
<dbReference type="Proteomes" id="UP000662818">
    <property type="component" value="Chromosome"/>
</dbReference>